<organism evidence="2 3">
    <name type="scientific">Desulfotalea psychrophila (strain LSv54 / DSM 12343)</name>
    <dbReference type="NCBI Taxonomy" id="177439"/>
    <lineage>
        <taxon>Bacteria</taxon>
        <taxon>Pseudomonadati</taxon>
        <taxon>Thermodesulfobacteriota</taxon>
        <taxon>Desulfobulbia</taxon>
        <taxon>Desulfobulbales</taxon>
        <taxon>Desulfocapsaceae</taxon>
        <taxon>Desulfotalea</taxon>
    </lineage>
</organism>
<keyword evidence="3" id="KW-1185">Reference proteome</keyword>
<evidence type="ECO:0000313" key="3">
    <source>
        <dbReference type="Proteomes" id="UP000000602"/>
    </source>
</evidence>
<dbReference type="HOGENOM" id="CLU_2507270_0_0_7"/>
<proteinExistence type="predicted"/>
<dbReference type="AlphaFoldDB" id="Q6ASE3"/>
<feature type="region of interest" description="Disordered" evidence="1">
    <location>
        <begin position="1"/>
        <end position="24"/>
    </location>
</feature>
<dbReference type="Proteomes" id="UP000000602">
    <property type="component" value="Chromosome"/>
</dbReference>
<gene>
    <name evidence="2" type="ordered locus">DP0054</name>
</gene>
<evidence type="ECO:0000313" key="2">
    <source>
        <dbReference type="EMBL" id="CAG34783.1"/>
    </source>
</evidence>
<reference evidence="3" key="1">
    <citation type="journal article" date="2004" name="Environ. Microbiol.">
        <title>The genome of Desulfotalea psychrophila, a sulfate-reducing bacterium from permanently cold Arctic sediments.</title>
        <authorList>
            <person name="Rabus R."/>
            <person name="Ruepp A."/>
            <person name="Frickey T."/>
            <person name="Rattei T."/>
            <person name="Fartmann B."/>
            <person name="Stark M."/>
            <person name="Bauer M."/>
            <person name="Zibat A."/>
            <person name="Lombardot T."/>
            <person name="Becker I."/>
            <person name="Amann J."/>
            <person name="Gellner K."/>
            <person name="Teeling H."/>
            <person name="Leuschner W.D."/>
            <person name="Gloeckner F.-O."/>
            <person name="Lupas A.N."/>
            <person name="Amann R."/>
            <person name="Klenk H.-P."/>
        </authorList>
    </citation>
    <scope>NUCLEOTIDE SEQUENCE [LARGE SCALE GENOMIC DNA]</scope>
    <source>
        <strain evidence="3">DSM 12343 / LSv54</strain>
    </source>
</reference>
<dbReference type="EMBL" id="CR522870">
    <property type="protein sequence ID" value="CAG34783.1"/>
    <property type="molecule type" value="Genomic_DNA"/>
</dbReference>
<protein>
    <submittedName>
        <fullName evidence="2">Uncharacterized protein</fullName>
    </submittedName>
</protein>
<name>Q6ASE3_DESPS</name>
<dbReference type="KEGG" id="dps:DP0054"/>
<accession>Q6ASE3</accession>
<evidence type="ECO:0000256" key="1">
    <source>
        <dbReference type="SAM" id="MobiDB-lite"/>
    </source>
</evidence>
<sequence>MERSGMARTRKNKDKLTTEEEEYTEKNSLIKKQKTLKIKQLGKEKCSPPSVAHPKPSVFFSQWLTLFVFKQLAVHQKTSVFSVVM</sequence>